<name>A0ACC3A2W8_9EURO</name>
<accession>A0ACC3A2W8</accession>
<comment type="caution">
    <text evidence="1">The sequence shown here is derived from an EMBL/GenBank/DDBJ whole genome shotgun (WGS) entry which is preliminary data.</text>
</comment>
<keyword evidence="2" id="KW-1185">Reference proteome</keyword>
<evidence type="ECO:0000313" key="2">
    <source>
        <dbReference type="Proteomes" id="UP001172386"/>
    </source>
</evidence>
<dbReference type="Proteomes" id="UP001172386">
    <property type="component" value="Unassembled WGS sequence"/>
</dbReference>
<sequence length="429" mass="48236">MSGLGGILDLDPSTLQSDYEYNSSASSGQKRRRDGSPANSARAQHTIFTEAAKNMIRLRANDEVCWNCETPITQFAHVIDRAEPAPYTDMVKKGMITYPLGDYRNGIVLCPNCHAAFDRTSRTGWVFLPTHLTWFVEWEEKDFTQRQKIFEQTGRRMSRKFPDENDYEAHMRAIKVLTDPNDGRCRGGLYNSYILEPIFSPAGMKALKNEGLIIPGPLPRGPKQWHGAPMAALNRGFVVTGAPWMKLPKPEWELLCTLQRLYSRELPHAIAAKAETAGQISIASYVQSYDPQPTGPEAQAQQENSDLATSAFVHPTASGGQPHNPRQQNAPSSDDNIDSAVDLYSQRHERKRKATTDNTHDNDRADCNDYDLRLLNGKRCKLRGREREEVGVHDDTWCFGPLSSSKDKIEMHVGRTRPDVQGDLFPHVV</sequence>
<reference evidence="1" key="1">
    <citation type="submission" date="2022-10" db="EMBL/GenBank/DDBJ databases">
        <title>Culturing micro-colonial fungi from biological soil crusts in the Mojave desert and describing Neophaeococcomyces mojavensis, and introducing the new genera and species Taxawa tesnikishii.</title>
        <authorList>
            <person name="Kurbessoian T."/>
            <person name="Stajich J.E."/>
        </authorList>
    </citation>
    <scope>NUCLEOTIDE SEQUENCE</scope>
    <source>
        <strain evidence="1">JES_112</strain>
    </source>
</reference>
<dbReference type="EMBL" id="JAPDRQ010000118">
    <property type="protein sequence ID" value="KAJ9654559.1"/>
    <property type="molecule type" value="Genomic_DNA"/>
</dbReference>
<protein>
    <submittedName>
        <fullName evidence="1">Uncharacterized protein</fullName>
    </submittedName>
</protein>
<gene>
    <name evidence="1" type="ORF">H2198_006435</name>
</gene>
<proteinExistence type="predicted"/>
<organism evidence="1 2">
    <name type="scientific">Neophaeococcomyces mojaviensis</name>
    <dbReference type="NCBI Taxonomy" id="3383035"/>
    <lineage>
        <taxon>Eukaryota</taxon>
        <taxon>Fungi</taxon>
        <taxon>Dikarya</taxon>
        <taxon>Ascomycota</taxon>
        <taxon>Pezizomycotina</taxon>
        <taxon>Eurotiomycetes</taxon>
        <taxon>Chaetothyriomycetidae</taxon>
        <taxon>Chaetothyriales</taxon>
        <taxon>Chaetothyriales incertae sedis</taxon>
        <taxon>Neophaeococcomyces</taxon>
    </lineage>
</organism>
<evidence type="ECO:0000313" key="1">
    <source>
        <dbReference type="EMBL" id="KAJ9654559.1"/>
    </source>
</evidence>